<dbReference type="EMBL" id="JBFXLU010000015">
    <property type="protein sequence ID" value="KAL2854373.1"/>
    <property type="molecule type" value="Genomic_DNA"/>
</dbReference>
<reference evidence="1 2" key="1">
    <citation type="submission" date="2024-07" db="EMBL/GenBank/DDBJ databases">
        <title>Section-level genome sequencing and comparative genomics of Aspergillus sections Usti and Cavernicolus.</title>
        <authorList>
            <consortium name="Lawrence Berkeley National Laboratory"/>
            <person name="Nybo J.L."/>
            <person name="Vesth T.C."/>
            <person name="Theobald S."/>
            <person name="Frisvad J.C."/>
            <person name="Larsen T.O."/>
            <person name="Kjaerboelling I."/>
            <person name="Rothschild-Mancinelli K."/>
            <person name="Lyhne E.K."/>
            <person name="Kogle M.E."/>
            <person name="Barry K."/>
            <person name="Clum A."/>
            <person name="Na H."/>
            <person name="Ledsgaard L."/>
            <person name="Lin J."/>
            <person name="Lipzen A."/>
            <person name="Kuo A."/>
            <person name="Riley R."/>
            <person name="Mondo S."/>
            <person name="Labutti K."/>
            <person name="Haridas S."/>
            <person name="Pangalinan J."/>
            <person name="Salamov A.A."/>
            <person name="Simmons B.A."/>
            <person name="Magnuson J.K."/>
            <person name="Chen J."/>
            <person name="Drula E."/>
            <person name="Henrissat B."/>
            <person name="Wiebenga A."/>
            <person name="Lubbers R.J."/>
            <person name="Gomes A.C."/>
            <person name="Makela M.R."/>
            <person name="Stajich J."/>
            <person name="Grigoriev I.V."/>
            <person name="Mortensen U.H."/>
            <person name="De Vries R.P."/>
            <person name="Baker S.E."/>
            <person name="Andersen M.R."/>
        </authorList>
    </citation>
    <scope>NUCLEOTIDE SEQUENCE [LARGE SCALE GENOMIC DNA]</scope>
    <source>
        <strain evidence="1 2">CBS 123904</strain>
    </source>
</reference>
<protein>
    <submittedName>
        <fullName evidence="1">Uncharacterized protein</fullName>
    </submittedName>
</protein>
<evidence type="ECO:0000313" key="1">
    <source>
        <dbReference type="EMBL" id="KAL2854373.1"/>
    </source>
</evidence>
<accession>A0ABR4KQ20</accession>
<organism evidence="1 2">
    <name type="scientific">Aspergillus pseudoustus</name>
    <dbReference type="NCBI Taxonomy" id="1810923"/>
    <lineage>
        <taxon>Eukaryota</taxon>
        <taxon>Fungi</taxon>
        <taxon>Dikarya</taxon>
        <taxon>Ascomycota</taxon>
        <taxon>Pezizomycotina</taxon>
        <taxon>Eurotiomycetes</taxon>
        <taxon>Eurotiomycetidae</taxon>
        <taxon>Eurotiales</taxon>
        <taxon>Aspergillaceae</taxon>
        <taxon>Aspergillus</taxon>
        <taxon>Aspergillus subgen. Nidulantes</taxon>
    </lineage>
</organism>
<gene>
    <name evidence="1" type="ORF">BJY01DRAFT_205494</name>
</gene>
<dbReference type="Proteomes" id="UP001610446">
    <property type="component" value="Unassembled WGS sequence"/>
</dbReference>
<keyword evidence="2" id="KW-1185">Reference proteome</keyword>
<evidence type="ECO:0000313" key="2">
    <source>
        <dbReference type="Proteomes" id="UP001610446"/>
    </source>
</evidence>
<comment type="caution">
    <text evidence="1">The sequence shown here is derived from an EMBL/GenBank/DDBJ whole genome shotgun (WGS) entry which is preliminary data.</text>
</comment>
<name>A0ABR4KQ20_9EURO</name>
<sequence length="1073" mass="121624">MKGSLDPAYLLYLRSGNSRGLPFATRISCSRSPQIHPGRGSQWKRSFSARVKSPVIDLDILEKYYRLGIGRSPDIPPWERKSPRAWTSLLDQYLPPSFQNGFEDTTSHSTPKHPSGLTQQSFIQAVELAHFLFHARTNLDLDLLAHLGFKSNNWTAVGTLLGKLLDTAEALEEVSALPQRSFINYLASSSRLSLDKLTGQRLSSFSRLSAKNNNAPPASEFTSLDALTRMPFAQYHHRRLMAEVLKSLGAIVLTAADSSPNESKLAMSYVYRILARLHHSGAIPEGVYRYIDPDKYQNTYRPPGMQLLSVQILDILSNEAWMMHQAEVTAKAAAAGQDSPFLSLKPNLKELGHEIWIEFILWCCVEGGHIEEGIWLLEQMNTRRGEMSWKFQDWKHLLQNPGSLRKIKIDQEVSWNHETGSAAVAPWRRKRSELPPTFHGLGKRVISKEIVSSLLDNISNVIYLGLGSRGLRVGSLIRHINRLRSAISPSSQGSNILPTIKENNWLTVRVMESGGLDPKADPQAFDDLLRLTHCLVPPWSSDMCPVDESSLSQFRPAQLYDDTSAFAGLIEYNLRYLCSQRLLGDASNMFAMLQEVTDSSKIRRIDEFFSARMAYSDELSEYEDHFPPLLRTFESSIPHISMVTLAELLDLITTCRAFKFGEWLLFSDDIDGPAVPAGAYGDQALAPSILRFAAATKNSDLGELVITSLQSPLSLNTLRALCNYRIMMHQWDLVIPLLKYMRDYRLMSWAHSNIATLAAEIIRLEHTPKKQNADVEVDLSQAKEILHRILGGEFHEKPHSRRRPQFQNRVLLSFTLLFSHISSPSLREIAEHIRDDRLVSRSNQMYIPPAPFHAILSAVVQTQGSPAGQNLYKRFCVNLEPPSIRRIREGGISHLYQRSERNRRKGDPHFDFEYNTHLRKKMVFPNPNTVRIITQEALKEYERACITENKAIGTTLLESEMVMETGPDYIVPPQQPDSLDLPHLTTSSNPESNTWTKPATRKAQVEAILFSCIQRFGSMGMSDREITREVGGLVYWKYKQVEQERDNDTTGVEKRRPRVRRRIDHATLALHSV</sequence>
<proteinExistence type="predicted"/>